<dbReference type="AlphaFoldDB" id="Q0VHF7"/>
<sequence>MAETSREEYVMTPARQHLYQIWHQPGHIIDPAWWGALGLHCWQSIYRDSPLARPALDTLLRQRLGQNGLPPALTPLSSDLLSSAERRATLLLAMGLWALEAGGLLLLKPYRETLSDALDPLSIGQLQVLLPYGAAPESLPPASLCQRARELGIAWLSQAPDPALRACRLYAPPSQGAAPAGSPIPILQKLARWL</sequence>
<proteinExistence type="predicted"/>
<dbReference type="InterPro" id="IPR025292">
    <property type="entry name" value="T3SS_LEE_assoc"/>
</dbReference>
<accession>Q0VHF7</accession>
<reference evidence="1" key="1">
    <citation type="submission" date="2004-12" db="EMBL/GenBank/DDBJ databases">
        <title>Type III secretion genes in Edwardsiella tarda.</title>
        <authorList>
            <person name="Arikawa Y."/>
            <person name="Okinaka Y."/>
            <person name="Nakai T."/>
        </authorList>
    </citation>
    <scope>NUCLEOTIDE SEQUENCE</scope>
    <source>
        <strain evidence="1">FK1051</strain>
    </source>
</reference>
<protein>
    <submittedName>
        <fullName evidence="1">Uncharacterized protein</fullName>
    </submittedName>
</protein>
<organism evidence="1">
    <name type="scientific">Edwardsiella tarda</name>
    <dbReference type="NCBI Taxonomy" id="636"/>
    <lineage>
        <taxon>Bacteria</taxon>
        <taxon>Pseudomonadati</taxon>
        <taxon>Pseudomonadota</taxon>
        <taxon>Gammaproteobacteria</taxon>
        <taxon>Enterobacterales</taxon>
        <taxon>Hafniaceae</taxon>
        <taxon>Edwardsiella</taxon>
    </lineage>
</organism>
<evidence type="ECO:0000313" key="1">
    <source>
        <dbReference type="EMBL" id="AAX55259.1"/>
    </source>
</evidence>
<dbReference type="EMBL" id="AY850613">
    <property type="protein sequence ID" value="AAX55259.1"/>
    <property type="molecule type" value="Genomic_DNA"/>
</dbReference>
<name>Q0VHF7_EDWTA</name>
<dbReference type="Pfam" id="PF13327">
    <property type="entry name" value="T3SS_LEE_assoc"/>
    <property type="match status" value="1"/>
</dbReference>